<proteinExistence type="predicted"/>
<evidence type="ECO:0000313" key="2">
    <source>
        <dbReference type="EMBL" id="KAH0538418.1"/>
    </source>
</evidence>
<evidence type="ECO:0000313" key="3">
    <source>
        <dbReference type="Proteomes" id="UP000698800"/>
    </source>
</evidence>
<dbReference type="AlphaFoldDB" id="A0A9P8I6D0"/>
<gene>
    <name evidence="2" type="ORF">FGG08_004966</name>
</gene>
<dbReference type="OrthoDB" id="5408144at2759"/>
<reference evidence="2" key="1">
    <citation type="submission" date="2021-03" db="EMBL/GenBank/DDBJ databases">
        <title>Comparative genomics and phylogenomic investigation of the class Geoglossomycetes provide insights into ecological specialization and systematics.</title>
        <authorList>
            <person name="Melie T."/>
            <person name="Pirro S."/>
            <person name="Miller A.N."/>
            <person name="Quandt A."/>
        </authorList>
    </citation>
    <scope>NUCLEOTIDE SEQUENCE</scope>
    <source>
        <strain evidence="2">GBOQ0MN5Z8</strain>
    </source>
</reference>
<dbReference type="EMBL" id="JAGHQL010000109">
    <property type="protein sequence ID" value="KAH0538418.1"/>
    <property type="molecule type" value="Genomic_DNA"/>
</dbReference>
<feature type="region of interest" description="Disordered" evidence="1">
    <location>
        <begin position="1"/>
        <end position="162"/>
    </location>
</feature>
<dbReference type="Proteomes" id="UP000698800">
    <property type="component" value="Unassembled WGS sequence"/>
</dbReference>
<evidence type="ECO:0000256" key="1">
    <source>
        <dbReference type="SAM" id="MobiDB-lite"/>
    </source>
</evidence>
<feature type="compositionally biased region" description="Basic and acidic residues" evidence="1">
    <location>
        <begin position="85"/>
        <end position="100"/>
    </location>
</feature>
<keyword evidence="3" id="KW-1185">Reference proteome</keyword>
<accession>A0A9P8I6D0</accession>
<feature type="compositionally biased region" description="Low complexity" evidence="1">
    <location>
        <begin position="16"/>
        <end position="26"/>
    </location>
</feature>
<comment type="caution">
    <text evidence="2">The sequence shown here is derived from an EMBL/GenBank/DDBJ whole genome shotgun (WGS) entry which is preliminary data.</text>
</comment>
<feature type="compositionally biased region" description="Basic and acidic residues" evidence="1">
    <location>
        <begin position="29"/>
        <end position="39"/>
    </location>
</feature>
<sequence>MVKKTPFRDRMRRVFSRSSSSANSASENADYRKPGEKVSSRFSQPHQDMLAKWSFAKDGPRRRVSAQSMESPMGSRVHSRMHSRNPSEDSNMLKEERTIEEMEDQEWNNTNRSSPAMSEATLRGQDQNLPKTANGAVPPASGTGGKIENELFRLHAPGAVRA</sequence>
<protein>
    <submittedName>
        <fullName evidence="2">Uncharacterized protein</fullName>
    </submittedName>
</protein>
<feature type="compositionally biased region" description="Basic residues" evidence="1">
    <location>
        <begin position="1"/>
        <end position="15"/>
    </location>
</feature>
<organism evidence="2 3">
    <name type="scientific">Glutinoglossum americanum</name>
    <dbReference type="NCBI Taxonomy" id="1670608"/>
    <lineage>
        <taxon>Eukaryota</taxon>
        <taxon>Fungi</taxon>
        <taxon>Dikarya</taxon>
        <taxon>Ascomycota</taxon>
        <taxon>Pezizomycotina</taxon>
        <taxon>Geoglossomycetes</taxon>
        <taxon>Geoglossales</taxon>
        <taxon>Geoglossaceae</taxon>
        <taxon>Glutinoglossum</taxon>
    </lineage>
</organism>
<name>A0A9P8I6D0_9PEZI</name>
<feature type="compositionally biased region" description="Polar residues" evidence="1">
    <location>
        <begin position="107"/>
        <end position="116"/>
    </location>
</feature>